<keyword evidence="3" id="KW-1185">Reference proteome</keyword>
<gene>
    <name evidence="2" type="ORF">SAMN02745977_02332</name>
</gene>
<dbReference type="AlphaFoldDB" id="A0A1H8KFI2"/>
<accession>A0A1H8KFI2</accession>
<dbReference type="EMBL" id="FOCW01000010">
    <property type="protein sequence ID" value="SEN91188.1"/>
    <property type="molecule type" value="Genomic_DNA"/>
</dbReference>
<dbReference type="Proteomes" id="UP000199531">
    <property type="component" value="Unassembled WGS sequence"/>
</dbReference>
<evidence type="ECO:0000313" key="3">
    <source>
        <dbReference type="Proteomes" id="UP000199531"/>
    </source>
</evidence>
<feature type="region of interest" description="Disordered" evidence="1">
    <location>
        <begin position="1"/>
        <end position="89"/>
    </location>
</feature>
<dbReference type="RefSeq" id="WP_091818143.1">
    <property type="nucleotide sequence ID" value="NZ_FOCW01000010.1"/>
</dbReference>
<feature type="compositionally biased region" description="Basic and acidic residues" evidence="1">
    <location>
        <begin position="49"/>
        <end position="89"/>
    </location>
</feature>
<name>A0A1H8KFI2_9BURK</name>
<evidence type="ECO:0000256" key="1">
    <source>
        <dbReference type="SAM" id="MobiDB-lite"/>
    </source>
</evidence>
<reference evidence="2 3" key="1">
    <citation type="submission" date="2016-10" db="EMBL/GenBank/DDBJ databases">
        <authorList>
            <person name="de Groot N.N."/>
        </authorList>
    </citation>
    <scope>NUCLEOTIDE SEQUENCE [LARGE SCALE GENOMIC DNA]</scope>
    <source>
        <strain evidence="2 3">DSM 15123</strain>
    </source>
</reference>
<sequence length="89" mass="10021">MQRENQSGAPDSVDKDGRDIDLSRAAPDQTRLPHERDQSPDALEPNNDPVDREKADDAVDDARQGRKDTGLKPVVDRITERQERDSDLN</sequence>
<feature type="compositionally biased region" description="Basic and acidic residues" evidence="1">
    <location>
        <begin position="12"/>
        <end position="22"/>
    </location>
</feature>
<organism evidence="2 3">
    <name type="scientific">Brachymonas denitrificans DSM 15123</name>
    <dbReference type="NCBI Taxonomy" id="1121117"/>
    <lineage>
        <taxon>Bacteria</taxon>
        <taxon>Pseudomonadati</taxon>
        <taxon>Pseudomonadota</taxon>
        <taxon>Betaproteobacteria</taxon>
        <taxon>Burkholderiales</taxon>
        <taxon>Comamonadaceae</taxon>
        <taxon>Brachymonas</taxon>
    </lineage>
</organism>
<dbReference type="STRING" id="1121117.SAMN02745977_02332"/>
<evidence type="ECO:0000313" key="2">
    <source>
        <dbReference type="EMBL" id="SEN91188.1"/>
    </source>
</evidence>
<protein>
    <submittedName>
        <fullName evidence="2">Uncharacterized protein</fullName>
    </submittedName>
</protein>
<proteinExistence type="predicted"/>